<dbReference type="PROSITE" id="PS00678">
    <property type="entry name" value="WD_REPEATS_1"/>
    <property type="match status" value="1"/>
</dbReference>
<protein>
    <submittedName>
        <fullName evidence="5">Wd repeat-containing protein 92</fullName>
    </submittedName>
</protein>
<dbReference type="STRING" id="1263082.A0A068S786"/>
<sequence>MAGISRLVFLLLLLEYTRPHMTQFFPLIQRDLSFTPYSIQWVPSSARLCAVGATTRGAGIISVYRVNGKRLEIANETETPMPLRCCSFGASDKTTRHVATGDFDGRLQLWDTNRLEIPTSSVNAHDTIINMVDGSMPELATASRDGCVKVWDTRQLDKAVFNVRHTEQQDAWSVAFGGSTHDNRLIAAGYENGDLELFDLAASRYLWKTNIGAGICSIDFNQDKLVLSTLSGLAIVNLTKNGTIEQLQSSSDTTMWAAHHVPQDPRYFGVVGGDGVFRLWDHDGSRHQPVAALSLSKHPIIACDWNRDKQGLVACASFDQTLRIAQVIF</sequence>
<comment type="caution">
    <text evidence="5">The sequence shown here is derived from an EMBL/GenBank/DDBJ whole genome shotgun (WGS) entry which is preliminary data.</text>
</comment>
<dbReference type="EMBL" id="CBTN010000053">
    <property type="protein sequence ID" value="CDH58134.1"/>
    <property type="molecule type" value="Genomic_DNA"/>
</dbReference>
<evidence type="ECO:0000256" key="1">
    <source>
        <dbReference type="ARBA" id="ARBA00022574"/>
    </source>
</evidence>
<reference evidence="5" key="1">
    <citation type="submission" date="2013-08" db="EMBL/GenBank/DDBJ databases">
        <title>Gene expansion shapes genome architecture in the human pathogen Lichtheimia corymbifera: an evolutionary genomics analysis in the ancient terrestrial Mucorales (Mucoromycotina).</title>
        <authorList>
            <person name="Schwartze V.U."/>
            <person name="Winter S."/>
            <person name="Shelest E."/>
            <person name="Marcet-Houben M."/>
            <person name="Horn F."/>
            <person name="Wehner S."/>
            <person name="Hoffmann K."/>
            <person name="Riege K."/>
            <person name="Sammeth M."/>
            <person name="Nowrousian M."/>
            <person name="Valiante V."/>
            <person name="Linde J."/>
            <person name="Jacobsen I.D."/>
            <person name="Marz M."/>
            <person name="Brakhage A.A."/>
            <person name="Gabaldon T."/>
            <person name="Bocker S."/>
            <person name="Voigt K."/>
        </authorList>
    </citation>
    <scope>NUCLEOTIDE SEQUENCE [LARGE SCALE GENOMIC DNA]</scope>
    <source>
        <strain evidence="5">FSU 9682</strain>
    </source>
</reference>
<evidence type="ECO:0000256" key="2">
    <source>
        <dbReference type="ARBA" id="ARBA00022737"/>
    </source>
</evidence>
<feature type="repeat" description="WD" evidence="3">
    <location>
        <begin position="122"/>
        <end position="154"/>
    </location>
</feature>
<dbReference type="InterPro" id="IPR001680">
    <property type="entry name" value="WD40_rpt"/>
</dbReference>
<dbReference type="Gene3D" id="2.130.10.10">
    <property type="entry name" value="YVTN repeat-like/Quinoprotein amine dehydrogenase"/>
    <property type="match status" value="1"/>
</dbReference>
<accession>A0A068S786</accession>
<dbReference type="VEuPathDB" id="FungiDB:LCOR_09011.1"/>
<keyword evidence="6" id="KW-1185">Reference proteome</keyword>
<keyword evidence="1 3" id="KW-0853">WD repeat</keyword>
<organism evidence="5 6">
    <name type="scientific">Lichtheimia corymbifera JMRC:FSU:9682</name>
    <dbReference type="NCBI Taxonomy" id="1263082"/>
    <lineage>
        <taxon>Eukaryota</taxon>
        <taxon>Fungi</taxon>
        <taxon>Fungi incertae sedis</taxon>
        <taxon>Mucoromycota</taxon>
        <taxon>Mucoromycotina</taxon>
        <taxon>Mucoromycetes</taxon>
        <taxon>Mucorales</taxon>
        <taxon>Lichtheimiaceae</taxon>
        <taxon>Lichtheimia</taxon>
    </lineage>
</organism>
<feature type="signal peptide" evidence="4">
    <location>
        <begin position="1"/>
        <end position="19"/>
    </location>
</feature>
<proteinExistence type="predicted"/>
<evidence type="ECO:0000256" key="3">
    <source>
        <dbReference type="PROSITE-ProRule" id="PRU00221"/>
    </source>
</evidence>
<dbReference type="InterPro" id="IPR019775">
    <property type="entry name" value="WD40_repeat_CS"/>
</dbReference>
<gene>
    <name evidence="5" type="ORF">LCOR_09011.1</name>
</gene>
<dbReference type="InterPro" id="IPR036322">
    <property type="entry name" value="WD40_repeat_dom_sf"/>
</dbReference>
<name>A0A068S786_9FUNG</name>
<feature type="chain" id="PRO_5001652919" evidence="4">
    <location>
        <begin position="20"/>
        <end position="329"/>
    </location>
</feature>
<dbReference type="SUPFAM" id="SSF50978">
    <property type="entry name" value="WD40 repeat-like"/>
    <property type="match status" value="1"/>
</dbReference>
<dbReference type="Pfam" id="PF00400">
    <property type="entry name" value="WD40"/>
    <property type="match status" value="2"/>
</dbReference>
<dbReference type="OrthoDB" id="427795at2759"/>
<dbReference type="PROSITE" id="PS50082">
    <property type="entry name" value="WD_REPEATS_2"/>
    <property type="match status" value="1"/>
</dbReference>
<dbReference type="SMART" id="SM00320">
    <property type="entry name" value="WD40"/>
    <property type="match status" value="5"/>
</dbReference>
<keyword evidence="2" id="KW-0677">Repeat</keyword>
<dbReference type="AlphaFoldDB" id="A0A068S786"/>
<dbReference type="InterPro" id="IPR015943">
    <property type="entry name" value="WD40/YVTN_repeat-like_dom_sf"/>
</dbReference>
<evidence type="ECO:0000313" key="6">
    <source>
        <dbReference type="Proteomes" id="UP000027586"/>
    </source>
</evidence>
<keyword evidence="4" id="KW-0732">Signal</keyword>
<evidence type="ECO:0000313" key="5">
    <source>
        <dbReference type="EMBL" id="CDH58134.1"/>
    </source>
</evidence>
<dbReference type="Proteomes" id="UP000027586">
    <property type="component" value="Unassembled WGS sequence"/>
</dbReference>
<evidence type="ECO:0000256" key="4">
    <source>
        <dbReference type="SAM" id="SignalP"/>
    </source>
</evidence>
<dbReference type="PANTHER" id="PTHR10971">
    <property type="entry name" value="MRNA EXPORT FACTOR AND BUB3"/>
    <property type="match status" value="1"/>
</dbReference>